<dbReference type="GO" id="GO:0003729">
    <property type="term" value="F:mRNA binding"/>
    <property type="evidence" value="ECO:0007669"/>
    <property type="project" value="TreeGrafter"/>
</dbReference>
<proteinExistence type="predicted"/>
<sequence length="637" mass="69177">MKSLSVLTFRHQLARARAKIFLYVTCPEAPSVRKRITRNRGVRGVCAPPRRGRSGLRRMISRKPLKCVHVAAAGCLRWDRASQATQLCIAYVARHLSDESPCRTLKNKDSMNTLIGTNDTRSSKNRRPPSPMDACNLRGVTSALPASWLRIGYPMAREWGIYLSCSHASEQHRAGRRTSTSPCGASGHAFRAEKINFKLSLGLLAKPGLCWLRWGLRTGCPKPGLSRPDRDVWATSAFILLTDVALPFAQEEELRVSGDPKFAHLSDELHVEISAFATPAEAHARIAYALAELRRFLVPAPDLVPSPKYIRLFVKRKRTFVIKFILYERLHPEDWVNKVKLNSYTRNLSSVRSYISERGQLWRINDTLCEYARDVVCLRPTVTVAMRVSDYNDDIRQEQMLEMQILSSQNEQRRLTPPGPSRAPSDDGLPLRENPAHAQHRLSGVPAGQPAPLASALTGAAQREYSPPAPAPAPDHLAAHHQLTSQSGGGHGVLMGGVLQPPAHHLLAHNSILVSVSLINLISLVTVICRVMRATEAAVSLGAGGGELLGLGGSVLGGGLLHPALRGVKPAVTLATQGATGAPAPTPAAAAAAPRKRPLLGGARAAMSPTKRAVMSLLARARAATHKHAPAWPAPHQ</sequence>
<feature type="compositionally biased region" description="Polar residues" evidence="1">
    <location>
        <begin position="110"/>
        <end position="120"/>
    </location>
</feature>
<dbReference type="AlphaFoldDB" id="A0A4C1XPZ3"/>
<dbReference type="STRING" id="151549.A0A4C1XPZ3"/>
<comment type="caution">
    <text evidence="2">The sequence shown here is derived from an EMBL/GenBank/DDBJ whole genome shotgun (WGS) entry which is preliminary data.</text>
</comment>
<dbReference type="InterPro" id="IPR036612">
    <property type="entry name" value="KH_dom_type_1_sf"/>
</dbReference>
<feature type="region of interest" description="Disordered" evidence="1">
    <location>
        <begin position="407"/>
        <end position="434"/>
    </location>
</feature>
<dbReference type="InterPro" id="IPR045071">
    <property type="entry name" value="BBP-like"/>
</dbReference>
<gene>
    <name evidence="2" type="ORF">EVAR_49030_1</name>
</gene>
<dbReference type="GO" id="GO:0005634">
    <property type="term" value="C:nucleus"/>
    <property type="evidence" value="ECO:0007669"/>
    <property type="project" value="TreeGrafter"/>
</dbReference>
<feature type="region of interest" description="Disordered" evidence="1">
    <location>
        <begin position="107"/>
        <end position="133"/>
    </location>
</feature>
<dbReference type="GO" id="GO:0000381">
    <property type="term" value="P:regulation of alternative mRNA splicing, via spliceosome"/>
    <property type="evidence" value="ECO:0007669"/>
    <property type="project" value="TreeGrafter"/>
</dbReference>
<evidence type="ECO:0000256" key="1">
    <source>
        <dbReference type="SAM" id="MobiDB-lite"/>
    </source>
</evidence>
<keyword evidence="3" id="KW-1185">Reference proteome</keyword>
<evidence type="ECO:0000313" key="2">
    <source>
        <dbReference type="EMBL" id="GBP65230.1"/>
    </source>
</evidence>
<protein>
    <submittedName>
        <fullName evidence="2">Glycine-rich protein GRP33</fullName>
    </submittedName>
</protein>
<evidence type="ECO:0000313" key="3">
    <source>
        <dbReference type="Proteomes" id="UP000299102"/>
    </source>
</evidence>
<dbReference type="PANTHER" id="PTHR11208">
    <property type="entry name" value="RNA-BINDING PROTEIN RELATED"/>
    <property type="match status" value="1"/>
</dbReference>
<dbReference type="OrthoDB" id="6777263at2759"/>
<reference evidence="2 3" key="1">
    <citation type="journal article" date="2019" name="Commun. Biol.">
        <title>The bagworm genome reveals a unique fibroin gene that provides high tensile strength.</title>
        <authorList>
            <person name="Kono N."/>
            <person name="Nakamura H."/>
            <person name="Ohtoshi R."/>
            <person name="Tomita M."/>
            <person name="Numata K."/>
            <person name="Arakawa K."/>
        </authorList>
    </citation>
    <scope>NUCLEOTIDE SEQUENCE [LARGE SCALE GENOMIC DNA]</scope>
</reference>
<dbReference type="Proteomes" id="UP000299102">
    <property type="component" value="Unassembled WGS sequence"/>
</dbReference>
<organism evidence="2 3">
    <name type="scientific">Eumeta variegata</name>
    <name type="common">Bagworm moth</name>
    <name type="synonym">Eumeta japonica</name>
    <dbReference type="NCBI Taxonomy" id="151549"/>
    <lineage>
        <taxon>Eukaryota</taxon>
        <taxon>Metazoa</taxon>
        <taxon>Ecdysozoa</taxon>
        <taxon>Arthropoda</taxon>
        <taxon>Hexapoda</taxon>
        <taxon>Insecta</taxon>
        <taxon>Pterygota</taxon>
        <taxon>Neoptera</taxon>
        <taxon>Endopterygota</taxon>
        <taxon>Lepidoptera</taxon>
        <taxon>Glossata</taxon>
        <taxon>Ditrysia</taxon>
        <taxon>Tineoidea</taxon>
        <taxon>Psychidae</taxon>
        <taxon>Oiketicinae</taxon>
        <taxon>Eumeta</taxon>
    </lineage>
</organism>
<dbReference type="EMBL" id="BGZK01000923">
    <property type="protein sequence ID" value="GBP65230.1"/>
    <property type="molecule type" value="Genomic_DNA"/>
</dbReference>
<accession>A0A4C1XPZ3</accession>
<name>A0A4C1XPZ3_EUMVA</name>
<dbReference type="PANTHER" id="PTHR11208:SF140">
    <property type="entry name" value="GH05812P-RELATED"/>
    <property type="match status" value="1"/>
</dbReference>
<dbReference type="Gene3D" id="3.30.1370.10">
    <property type="entry name" value="K Homology domain, type 1"/>
    <property type="match status" value="1"/>
</dbReference>